<sequence length="225" mass="27001">MENNEYIHSKSYDIIIIKIISLLWGDYLDWQNVIPFAPLFTPLIASGAIYFSFRQYRFQKYLGFVERQLDQFYGPMLGCINYLDANRALRIFLYEKESEVMNDNDIDEFLDNKVRLEYINNSIAYDNKIFLEQVFPQYRKMLSLFSEHSSCVLPETMKHYQTLYKFVGIWERHFAKAVNREVVARLDFEEDKLIDLYLNIRQTVDKLQKELLSKKSHENLKNKIK</sequence>
<protein>
    <submittedName>
        <fullName evidence="2">Uncharacterized protein</fullName>
    </submittedName>
</protein>
<feature type="transmembrane region" description="Helical" evidence="1">
    <location>
        <begin position="33"/>
        <end position="53"/>
    </location>
</feature>
<reference evidence="2 3" key="1">
    <citation type="journal article" date="2014" name="Genome Announc.">
        <title>Draft Genome Sequence of Paenibacillus pini JCM 16418T, Isolated from the Rhizosphere of Pine Tree.</title>
        <authorList>
            <person name="Yuki M."/>
            <person name="Oshima K."/>
            <person name="Suda W."/>
            <person name="Oshida Y."/>
            <person name="Kitamura K."/>
            <person name="Iida Y."/>
            <person name="Hattori M."/>
            <person name="Ohkuma M."/>
        </authorList>
    </citation>
    <scope>NUCLEOTIDE SEQUENCE [LARGE SCALE GENOMIC DNA]</scope>
    <source>
        <strain evidence="2 3">JCM 16418</strain>
    </source>
</reference>
<dbReference type="OrthoDB" id="10010014at2"/>
<name>W7YGT2_9BACL</name>
<dbReference type="STRING" id="1236976.JCM16418_790"/>
<dbReference type="AlphaFoldDB" id="W7YGT2"/>
<accession>W7YGT2</accession>
<dbReference type="RefSeq" id="WP_036646313.1">
    <property type="nucleotide sequence ID" value="NZ_BAVZ01000002.1"/>
</dbReference>
<evidence type="ECO:0000313" key="3">
    <source>
        <dbReference type="Proteomes" id="UP000019364"/>
    </source>
</evidence>
<evidence type="ECO:0000313" key="2">
    <source>
        <dbReference type="EMBL" id="GAF06808.1"/>
    </source>
</evidence>
<dbReference type="Proteomes" id="UP000019364">
    <property type="component" value="Unassembled WGS sequence"/>
</dbReference>
<evidence type="ECO:0000256" key="1">
    <source>
        <dbReference type="SAM" id="Phobius"/>
    </source>
</evidence>
<dbReference type="EMBL" id="BAVZ01000002">
    <property type="protein sequence ID" value="GAF06808.1"/>
    <property type="molecule type" value="Genomic_DNA"/>
</dbReference>
<organism evidence="2 3">
    <name type="scientific">Paenibacillus pini JCM 16418</name>
    <dbReference type="NCBI Taxonomy" id="1236976"/>
    <lineage>
        <taxon>Bacteria</taxon>
        <taxon>Bacillati</taxon>
        <taxon>Bacillota</taxon>
        <taxon>Bacilli</taxon>
        <taxon>Bacillales</taxon>
        <taxon>Paenibacillaceae</taxon>
        <taxon>Paenibacillus</taxon>
    </lineage>
</organism>
<keyword evidence="1" id="KW-1133">Transmembrane helix</keyword>
<keyword evidence="1" id="KW-0812">Transmembrane</keyword>
<comment type="caution">
    <text evidence="2">The sequence shown here is derived from an EMBL/GenBank/DDBJ whole genome shotgun (WGS) entry which is preliminary data.</text>
</comment>
<proteinExistence type="predicted"/>
<keyword evidence="1" id="KW-0472">Membrane</keyword>
<gene>
    <name evidence="2" type="ORF">JCM16418_790</name>
</gene>
<keyword evidence="3" id="KW-1185">Reference proteome</keyword>